<keyword evidence="3" id="KW-1185">Reference proteome</keyword>
<dbReference type="Proteomes" id="UP000439903">
    <property type="component" value="Unassembled WGS sequence"/>
</dbReference>
<feature type="transmembrane region" description="Helical" evidence="1">
    <location>
        <begin position="123"/>
        <end position="142"/>
    </location>
</feature>
<feature type="transmembrane region" description="Helical" evidence="1">
    <location>
        <begin position="46"/>
        <end position="66"/>
    </location>
</feature>
<feature type="transmembrane region" description="Helical" evidence="1">
    <location>
        <begin position="78"/>
        <end position="103"/>
    </location>
</feature>
<dbReference type="AlphaFoldDB" id="A0A8H4AKJ8"/>
<evidence type="ECO:0000256" key="1">
    <source>
        <dbReference type="SAM" id="Phobius"/>
    </source>
</evidence>
<organism evidence="2 3">
    <name type="scientific">Gigaspora margarita</name>
    <dbReference type="NCBI Taxonomy" id="4874"/>
    <lineage>
        <taxon>Eukaryota</taxon>
        <taxon>Fungi</taxon>
        <taxon>Fungi incertae sedis</taxon>
        <taxon>Mucoromycota</taxon>
        <taxon>Glomeromycotina</taxon>
        <taxon>Glomeromycetes</taxon>
        <taxon>Diversisporales</taxon>
        <taxon>Gigasporaceae</taxon>
        <taxon>Gigaspora</taxon>
    </lineage>
</organism>
<comment type="caution">
    <text evidence="2">The sequence shown here is derived from an EMBL/GenBank/DDBJ whole genome shotgun (WGS) entry which is preliminary data.</text>
</comment>
<dbReference type="OrthoDB" id="2364758at2759"/>
<feature type="transmembrane region" description="Helical" evidence="1">
    <location>
        <begin position="195"/>
        <end position="216"/>
    </location>
</feature>
<dbReference type="EMBL" id="WTPW01000484">
    <property type="protein sequence ID" value="KAF0507077.1"/>
    <property type="molecule type" value="Genomic_DNA"/>
</dbReference>
<keyword evidence="1" id="KW-1133">Transmembrane helix</keyword>
<protein>
    <submittedName>
        <fullName evidence="2">Uncharacterized protein</fullName>
    </submittedName>
</protein>
<reference evidence="2 3" key="1">
    <citation type="journal article" date="2019" name="Environ. Microbiol.">
        <title>At the nexus of three kingdoms: the genome of the mycorrhizal fungus Gigaspora margarita provides insights into plant, endobacterial and fungal interactions.</title>
        <authorList>
            <person name="Venice F."/>
            <person name="Ghignone S."/>
            <person name="Salvioli di Fossalunga A."/>
            <person name="Amselem J."/>
            <person name="Novero M."/>
            <person name="Xianan X."/>
            <person name="Sedzielewska Toro K."/>
            <person name="Morin E."/>
            <person name="Lipzen A."/>
            <person name="Grigoriev I.V."/>
            <person name="Henrissat B."/>
            <person name="Martin F.M."/>
            <person name="Bonfante P."/>
        </authorList>
    </citation>
    <scope>NUCLEOTIDE SEQUENCE [LARGE SCALE GENOMIC DNA]</scope>
    <source>
        <strain evidence="2 3">BEG34</strain>
    </source>
</reference>
<proteinExistence type="predicted"/>
<accession>A0A8H4AKJ8</accession>
<keyword evidence="1" id="KW-0812">Transmembrane</keyword>
<name>A0A8H4AKJ8_GIGMA</name>
<evidence type="ECO:0000313" key="3">
    <source>
        <dbReference type="Proteomes" id="UP000439903"/>
    </source>
</evidence>
<evidence type="ECO:0000313" key="2">
    <source>
        <dbReference type="EMBL" id="KAF0507077.1"/>
    </source>
</evidence>
<keyword evidence="1" id="KW-0472">Membrane</keyword>
<sequence>MAMTDDLLTFIIREKIVIMGIGVALILALAFWIFGSCKDRTANNFIIFNCVVILYDFVFELAFLINNSRDVEFLFLPTLIAFSVPLIVNFMMAFITIIIQCFIADNKDERKKFQKWFTDNLRFAAVMTILAGADINFLRLMTSRFGKFEMFSCKFSRTAIKIIVLVEFFNSFIEDIPQFTIQVLYKLNTTGYSTIPFISLVLSSLVLLLNIIVRIYDVVLQFTYDS</sequence>
<gene>
    <name evidence="2" type="ORF">F8M41_019071</name>
</gene>
<feature type="transmembrane region" description="Helical" evidence="1">
    <location>
        <begin position="16"/>
        <end position="34"/>
    </location>
</feature>